<keyword evidence="2" id="KW-0808">Transferase</keyword>
<evidence type="ECO:0000259" key="7">
    <source>
        <dbReference type="PROSITE" id="PS50011"/>
    </source>
</evidence>
<protein>
    <recommendedName>
        <fullName evidence="11">Non-specific serine/threonine protein kinase</fullName>
    </recommendedName>
</protein>
<feature type="binding site" evidence="6">
    <location>
        <position position="43"/>
    </location>
    <ligand>
        <name>ATP</name>
        <dbReference type="ChEBI" id="CHEBI:30616"/>
    </ligand>
</feature>
<comment type="caution">
    <text evidence="9">The sequence shown here is derived from an EMBL/GenBank/DDBJ whole genome shotgun (WGS) entry which is preliminary data.</text>
</comment>
<proteinExistence type="predicted"/>
<gene>
    <name evidence="9" type="ORF">PPRIM_AZ9-3.1.T0540058</name>
</gene>
<feature type="domain" description="KA1" evidence="8">
    <location>
        <begin position="482"/>
        <end position="532"/>
    </location>
</feature>
<evidence type="ECO:0000256" key="2">
    <source>
        <dbReference type="ARBA" id="ARBA00022679"/>
    </source>
</evidence>
<dbReference type="EMBL" id="CAJJDM010000054">
    <property type="protein sequence ID" value="CAD8075149.1"/>
    <property type="molecule type" value="Genomic_DNA"/>
</dbReference>
<evidence type="ECO:0000256" key="6">
    <source>
        <dbReference type="PROSITE-ProRule" id="PRU10141"/>
    </source>
</evidence>
<dbReference type="InterPro" id="IPR008271">
    <property type="entry name" value="Ser/Thr_kinase_AS"/>
</dbReference>
<dbReference type="PROSITE" id="PS50032">
    <property type="entry name" value="KA1"/>
    <property type="match status" value="1"/>
</dbReference>
<dbReference type="PROSITE" id="PS50011">
    <property type="entry name" value="PROTEIN_KINASE_DOM"/>
    <property type="match status" value="1"/>
</dbReference>
<dbReference type="PROSITE" id="PS00108">
    <property type="entry name" value="PROTEIN_KINASE_ST"/>
    <property type="match status" value="1"/>
</dbReference>
<dbReference type="GO" id="GO:0004674">
    <property type="term" value="F:protein serine/threonine kinase activity"/>
    <property type="evidence" value="ECO:0007669"/>
    <property type="project" value="UniProtKB-KW"/>
</dbReference>
<dbReference type="Pfam" id="PF02149">
    <property type="entry name" value="KA1"/>
    <property type="match status" value="1"/>
</dbReference>
<dbReference type="GO" id="GO:0005524">
    <property type="term" value="F:ATP binding"/>
    <property type="evidence" value="ECO:0007669"/>
    <property type="project" value="UniProtKB-UniRule"/>
</dbReference>
<dbReference type="GO" id="GO:0005737">
    <property type="term" value="C:cytoplasm"/>
    <property type="evidence" value="ECO:0007669"/>
    <property type="project" value="TreeGrafter"/>
</dbReference>
<accession>A0A8S1M5U8</accession>
<evidence type="ECO:0000256" key="4">
    <source>
        <dbReference type="ARBA" id="ARBA00022777"/>
    </source>
</evidence>
<keyword evidence="10" id="KW-1185">Reference proteome</keyword>
<keyword evidence="1" id="KW-0723">Serine/threonine-protein kinase</keyword>
<dbReference type="FunFam" id="3.30.200.20:FF:000003">
    <property type="entry name" value="Non-specific serine/threonine protein kinase"/>
    <property type="match status" value="1"/>
</dbReference>
<dbReference type="PROSITE" id="PS00107">
    <property type="entry name" value="PROTEIN_KINASE_ATP"/>
    <property type="match status" value="1"/>
</dbReference>
<evidence type="ECO:0000313" key="9">
    <source>
        <dbReference type="EMBL" id="CAD8075149.1"/>
    </source>
</evidence>
<dbReference type="GO" id="GO:0035556">
    <property type="term" value="P:intracellular signal transduction"/>
    <property type="evidence" value="ECO:0007669"/>
    <property type="project" value="TreeGrafter"/>
</dbReference>
<evidence type="ECO:0008006" key="11">
    <source>
        <dbReference type="Google" id="ProtNLM"/>
    </source>
</evidence>
<keyword evidence="3 6" id="KW-0547">Nucleotide-binding</keyword>
<dbReference type="AlphaFoldDB" id="A0A8S1M5U8"/>
<evidence type="ECO:0000259" key="8">
    <source>
        <dbReference type="PROSITE" id="PS50032"/>
    </source>
</evidence>
<keyword evidence="4" id="KW-0418">Kinase</keyword>
<dbReference type="SMART" id="SM00220">
    <property type="entry name" value="S_TKc"/>
    <property type="match status" value="1"/>
</dbReference>
<dbReference type="InterPro" id="IPR001772">
    <property type="entry name" value="KA1_dom"/>
</dbReference>
<evidence type="ECO:0000256" key="3">
    <source>
        <dbReference type="ARBA" id="ARBA00022741"/>
    </source>
</evidence>
<dbReference type="Pfam" id="PF00069">
    <property type="entry name" value="Pkinase"/>
    <property type="match status" value="1"/>
</dbReference>
<dbReference type="FunFam" id="1.10.510.10:FF:000956">
    <property type="entry name" value="CAMK family protein kinase"/>
    <property type="match status" value="1"/>
</dbReference>
<evidence type="ECO:0000313" key="10">
    <source>
        <dbReference type="Proteomes" id="UP000688137"/>
    </source>
</evidence>
<evidence type="ECO:0000256" key="1">
    <source>
        <dbReference type="ARBA" id="ARBA00022527"/>
    </source>
</evidence>
<keyword evidence="5 6" id="KW-0067">ATP-binding</keyword>
<reference evidence="9" key="1">
    <citation type="submission" date="2021-01" db="EMBL/GenBank/DDBJ databases">
        <authorList>
            <consortium name="Genoscope - CEA"/>
            <person name="William W."/>
        </authorList>
    </citation>
    <scope>NUCLEOTIDE SEQUENCE</scope>
</reference>
<evidence type="ECO:0000256" key="5">
    <source>
        <dbReference type="ARBA" id="ARBA00022840"/>
    </source>
</evidence>
<dbReference type="InterPro" id="IPR000719">
    <property type="entry name" value="Prot_kinase_dom"/>
</dbReference>
<sequence length="537" mass="61847">MQSQGQAPLQIEHYIIGKTLGVGAFGKVKLAKHNITNTQVAIKIINKKKMKNSRMGAKIRREIRLLRYFNHPNVIKLYEVLDTPGDIFVVMEYAERGELFDLIAQRGKLPEGEARNFFLQILSGVEYCHNNLVAHRDLKPENILITHNYIVKIADFGLSNLMKDGKYLKTSCGSPNYAAPEVISGKTYCGSDADVWSCGVILFALLAGYLPFDEETTQALFKKIKTADYTIPNSFSPQVRDLINRMLTPDPLKRIKFHEIHLHPYMRSNQVPFYLQIPFKLDEGRRQINDEVFDKLMQLPSVNVKGISHNQIQKSIRKREDKSFVVIYDLLLGQMGIESSTPMTLHNLTKQDLIFNPQIPQVEGQSFDNVLLTEIQKPAPYDYGKELPKDIMAIVYPYQARQIVNAIYTCLEKFNTVIKIKSPDYKLKCYHKNLIKMTKYNSSVELFNEFQKEGDEAGSKNDLASLNFKEENNNKKPKTKENKYSPKEIIFNIQIYKMPSNNNDHMIDFQLCRGHPVVFMDFCNKVIALLNQHFNQF</sequence>
<dbReference type="PANTHER" id="PTHR24346">
    <property type="entry name" value="MAP/MICROTUBULE AFFINITY-REGULATING KINASE"/>
    <property type="match status" value="1"/>
</dbReference>
<dbReference type="InterPro" id="IPR017441">
    <property type="entry name" value="Protein_kinase_ATP_BS"/>
</dbReference>
<dbReference type="PANTHER" id="PTHR24346:SF82">
    <property type="entry name" value="KP78A-RELATED"/>
    <property type="match status" value="1"/>
</dbReference>
<feature type="domain" description="Protein kinase" evidence="7">
    <location>
        <begin position="14"/>
        <end position="266"/>
    </location>
</feature>
<name>A0A8S1M5U8_PARPR</name>
<organism evidence="9 10">
    <name type="scientific">Paramecium primaurelia</name>
    <dbReference type="NCBI Taxonomy" id="5886"/>
    <lineage>
        <taxon>Eukaryota</taxon>
        <taxon>Sar</taxon>
        <taxon>Alveolata</taxon>
        <taxon>Ciliophora</taxon>
        <taxon>Intramacronucleata</taxon>
        <taxon>Oligohymenophorea</taxon>
        <taxon>Peniculida</taxon>
        <taxon>Parameciidae</taxon>
        <taxon>Paramecium</taxon>
    </lineage>
</organism>
<dbReference type="Proteomes" id="UP000688137">
    <property type="component" value="Unassembled WGS sequence"/>
</dbReference>